<evidence type="ECO:0000259" key="2">
    <source>
        <dbReference type="Pfam" id="PF25164"/>
    </source>
</evidence>
<protein>
    <recommendedName>
        <fullName evidence="6">Competence protein CoiA</fullName>
    </recommendedName>
</protein>
<dbReference type="InterPro" id="IPR057252">
    <property type="entry name" value="CoiA_C"/>
</dbReference>
<dbReference type="InterPro" id="IPR057253">
    <property type="entry name" value="CoiA-like_N"/>
</dbReference>
<evidence type="ECO:0000259" key="3">
    <source>
        <dbReference type="Pfam" id="PF25166"/>
    </source>
</evidence>
<name>A0A845F7X2_9BACI</name>
<dbReference type="Pfam" id="PF25164">
    <property type="entry name" value="CoiA_N"/>
    <property type="match status" value="1"/>
</dbReference>
<evidence type="ECO:0008006" key="6">
    <source>
        <dbReference type="Google" id="ProtNLM"/>
    </source>
</evidence>
<evidence type="ECO:0000313" key="4">
    <source>
        <dbReference type="EMBL" id="MYL70283.1"/>
    </source>
</evidence>
<dbReference type="EMBL" id="WMFA01000002">
    <property type="protein sequence ID" value="MYL70283.1"/>
    <property type="molecule type" value="Genomic_DNA"/>
</dbReference>
<gene>
    <name evidence="4" type="ORF">GLW00_05445</name>
</gene>
<dbReference type="InterPro" id="IPR021176">
    <property type="entry name" value="Competence-induced_CoiA"/>
</dbReference>
<dbReference type="Pfam" id="PF25166">
    <property type="entry name" value="CoiA_C"/>
    <property type="match status" value="1"/>
</dbReference>
<feature type="domain" description="Competence protein CoiA-like N-terminal" evidence="2">
    <location>
        <begin position="42"/>
        <end position="88"/>
    </location>
</feature>
<evidence type="ECO:0000313" key="5">
    <source>
        <dbReference type="Proteomes" id="UP000450457"/>
    </source>
</evidence>
<organism evidence="4 5">
    <name type="scientific">Halobacillus litoralis</name>
    <dbReference type="NCBI Taxonomy" id="45668"/>
    <lineage>
        <taxon>Bacteria</taxon>
        <taxon>Bacillati</taxon>
        <taxon>Bacillota</taxon>
        <taxon>Bacilli</taxon>
        <taxon>Bacillales</taxon>
        <taxon>Bacillaceae</taxon>
        <taxon>Halobacillus</taxon>
    </lineage>
</organism>
<feature type="domain" description="Competence protein CoiA nuclease-like" evidence="1">
    <location>
        <begin position="93"/>
        <end position="247"/>
    </location>
</feature>
<dbReference type="AlphaFoldDB" id="A0A845F7X2"/>
<sequence>MFESNQFLWSRNIGGLCRIRGEEVFKQVLYALDTNGDLKSLYQLRQEEIELARKSPYFCPVCHEMLQIRSGPRTIPHFSHLPKSDCTMMKGGETVEHSRGKWRLFNWLKNQGYDVYLEQYLPEIRQRPDLYLMANDKRIAIEYQCASVPRREIEKRTLSYRDAGVFPLWILGAKHLHSSNFNHYSLSDFARSFLYHFNDDYRLYFFHASKNIIWVTSNTKSAGGRRVFANTFSSIITSLNFPQLFSSVPSSNMEDQFLSEVKRLWYKNRTVYQSQVSSEERNYRQYLYLRGYHFSLIPSICYLPIPGQVQTGIRPYVWQTRLILDHFLHLPLGSRVEFPFIQIPSTPNGYTPHLSQQYLDLLTQLNIIEKTGKNNYIKSKQVSFHKRVEDALEDDRRTLEQLKNLQRIKI</sequence>
<comment type="caution">
    <text evidence="4">The sequence shown here is derived from an EMBL/GenBank/DDBJ whole genome shotgun (WGS) entry which is preliminary data.</text>
</comment>
<dbReference type="Proteomes" id="UP000450457">
    <property type="component" value="Unassembled WGS sequence"/>
</dbReference>
<feature type="domain" description="Competence protein CoiA C-terminal" evidence="3">
    <location>
        <begin position="269"/>
        <end position="392"/>
    </location>
</feature>
<proteinExistence type="predicted"/>
<dbReference type="PIRSF" id="PIRSF007487">
    <property type="entry name" value="Competence-induced_CoiA_bac"/>
    <property type="match status" value="1"/>
</dbReference>
<reference evidence="4 5" key="1">
    <citation type="submission" date="2019-11" db="EMBL/GenBank/DDBJ databases">
        <title>Genome sequences of 17 halophilic strains isolated from different environments.</title>
        <authorList>
            <person name="Furrow R.E."/>
        </authorList>
    </citation>
    <scope>NUCLEOTIDE SEQUENCE [LARGE SCALE GENOMIC DNA]</scope>
    <source>
        <strain evidence="4 5">SL-4</strain>
    </source>
</reference>
<accession>A0A845F7X2</accession>
<dbReference type="InterPro" id="IPR010330">
    <property type="entry name" value="CoiA_nuc"/>
</dbReference>
<evidence type="ECO:0000259" key="1">
    <source>
        <dbReference type="Pfam" id="PF06054"/>
    </source>
</evidence>
<dbReference type="Pfam" id="PF06054">
    <property type="entry name" value="CoiA_nuc"/>
    <property type="match status" value="1"/>
</dbReference>